<dbReference type="InterPro" id="IPR050640">
    <property type="entry name" value="Bact_2-comp_sensor_kinase"/>
</dbReference>
<dbReference type="STRING" id="623281.SAMN05421747_12059"/>
<organism evidence="4 5">
    <name type="scientific">Parapedobacter composti</name>
    <dbReference type="NCBI Taxonomy" id="623281"/>
    <lineage>
        <taxon>Bacteria</taxon>
        <taxon>Pseudomonadati</taxon>
        <taxon>Bacteroidota</taxon>
        <taxon>Sphingobacteriia</taxon>
        <taxon>Sphingobacteriales</taxon>
        <taxon>Sphingobacteriaceae</taxon>
        <taxon>Parapedobacter</taxon>
    </lineage>
</organism>
<dbReference type="RefSeq" id="WP_090974810.1">
    <property type="nucleotide sequence ID" value="NZ_FOLL01000020.1"/>
</dbReference>
<dbReference type="AlphaFoldDB" id="A0A1I1LEF2"/>
<protein>
    <submittedName>
        <fullName evidence="4">Histidine kinase</fullName>
    </submittedName>
</protein>
<evidence type="ECO:0000259" key="3">
    <source>
        <dbReference type="Pfam" id="PF06580"/>
    </source>
</evidence>
<dbReference type="OrthoDB" id="9792992at2"/>
<dbReference type="GO" id="GO:0000155">
    <property type="term" value="F:phosphorelay sensor kinase activity"/>
    <property type="evidence" value="ECO:0007669"/>
    <property type="project" value="InterPro"/>
</dbReference>
<keyword evidence="4" id="KW-0808">Transferase</keyword>
<feature type="transmembrane region" description="Helical" evidence="2">
    <location>
        <begin position="12"/>
        <end position="36"/>
    </location>
</feature>
<dbReference type="EMBL" id="FOLL01000020">
    <property type="protein sequence ID" value="SFC70892.1"/>
    <property type="molecule type" value="Genomic_DNA"/>
</dbReference>
<feature type="transmembrane region" description="Helical" evidence="2">
    <location>
        <begin position="116"/>
        <end position="137"/>
    </location>
</feature>
<dbReference type="PANTHER" id="PTHR34220:SF7">
    <property type="entry name" value="SENSOR HISTIDINE KINASE YPDA"/>
    <property type="match status" value="1"/>
</dbReference>
<accession>A0A1I1LEF2</accession>
<evidence type="ECO:0000256" key="1">
    <source>
        <dbReference type="SAM" id="Coils"/>
    </source>
</evidence>
<keyword evidence="4" id="KW-0418">Kinase</keyword>
<feature type="transmembrane region" description="Helical" evidence="2">
    <location>
        <begin position="48"/>
        <end position="68"/>
    </location>
</feature>
<feature type="domain" description="Signal transduction histidine kinase internal region" evidence="3">
    <location>
        <begin position="158"/>
        <end position="237"/>
    </location>
</feature>
<dbReference type="SUPFAM" id="SSF55874">
    <property type="entry name" value="ATPase domain of HSP90 chaperone/DNA topoisomerase II/histidine kinase"/>
    <property type="match status" value="1"/>
</dbReference>
<feature type="transmembrane region" description="Helical" evidence="2">
    <location>
        <begin position="75"/>
        <end position="96"/>
    </location>
</feature>
<keyword evidence="2" id="KW-0812">Transmembrane</keyword>
<reference evidence="4 5" key="1">
    <citation type="submission" date="2016-10" db="EMBL/GenBank/DDBJ databases">
        <authorList>
            <person name="de Groot N.N."/>
        </authorList>
    </citation>
    <scope>NUCLEOTIDE SEQUENCE [LARGE SCALE GENOMIC DNA]</scope>
    <source>
        <strain evidence="4 5">DSM 22900</strain>
    </source>
</reference>
<name>A0A1I1LEF2_9SPHI</name>
<feature type="coiled-coil region" evidence="1">
    <location>
        <begin position="134"/>
        <end position="161"/>
    </location>
</feature>
<evidence type="ECO:0000313" key="5">
    <source>
        <dbReference type="Proteomes" id="UP000199577"/>
    </source>
</evidence>
<dbReference type="Pfam" id="PF06580">
    <property type="entry name" value="His_kinase"/>
    <property type="match status" value="1"/>
</dbReference>
<gene>
    <name evidence="4" type="ORF">SAMN05421747_12059</name>
</gene>
<dbReference type="Gene3D" id="3.30.565.10">
    <property type="entry name" value="Histidine kinase-like ATPase, C-terminal domain"/>
    <property type="match status" value="1"/>
</dbReference>
<keyword evidence="2" id="KW-1133">Transmembrane helix</keyword>
<dbReference type="PANTHER" id="PTHR34220">
    <property type="entry name" value="SENSOR HISTIDINE KINASE YPDA"/>
    <property type="match status" value="1"/>
</dbReference>
<keyword evidence="1" id="KW-0175">Coiled coil</keyword>
<proteinExistence type="predicted"/>
<dbReference type="InterPro" id="IPR036890">
    <property type="entry name" value="HATPase_C_sf"/>
</dbReference>
<sequence length="347" mass="40431">MNDARYISSRQRLVNISCFIIWIAYALIQTALLWWFDVNFALALNDSLVSATIITLCCYVIANALNHYLPRREKYFYIVIWGVVLAAISISASRWFLQYVIADKSYLDRVDLSLPLRFFINALLIAWMAIINILWNIQQEYKENEQRKADAERLAREAELYNLRQQLQPHFLFNSLNSIIALIGRKPDEARNMTFQLSDFLRGTLRKDDQQLIALKDELEHLQLYLEIEKVRFGHRLQTRIDYDDACLRMTLPAMIMQPLVENAIKYGLYDTTGDVTISIACSSEDHLLNIQIQNPYDSQSNKPRRGTGFGLRGVQRRLFLLFGRTDLLETKVTTHIFTSIIRIPQL</sequence>
<evidence type="ECO:0000313" key="4">
    <source>
        <dbReference type="EMBL" id="SFC70892.1"/>
    </source>
</evidence>
<keyword evidence="5" id="KW-1185">Reference proteome</keyword>
<dbReference type="InterPro" id="IPR010559">
    <property type="entry name" value="Sig_transdc_His_kin_internal"/>
</dbReference>
<dbReference type="GO" id="GO:0016020">
    <property type="term" value="C:membrane"/>
    <property type="evidence" value="ECO:0007669"/>
    <property type="project" value="InterPro"/>
</dbReference>
<dbReference type="Proteomes" id="UP000199577">
    <property type="component" value="Unassembled WGS sequence"/>
</dbReference>
<keyword evidence="2" id="KW-0472">Membrane</keyword>
<evidence type="ECO:0000256" key="2">
    <source>
        <dbReference type="SAM" id="Phobius"/>
    </source>
</evidence>